<dbReference type="PROSITE" id="PS00374">
    <property type="entry name" value="MGMT"/>
    <property type="match status" value="1"/>
</dbReference>
<keyword evidence="9" id="KW-1185">Reference proteome</keyword>
<dbReference type="Gene3D" id="1.10.10.10">
    <property type="entry name" value="Winged helix-like DNA-binding domain superfamily/Winged helix DNA-binding domain"/>
    <property type="match status" value="1"/>
</dbReference>
<dbReference type="RefSeq" id="WP_062974490.1">
    <property type="nucleotide sequence ID" value="NZ_JAAXOS010000002.1"/>
</dbReference>
<comment type="catalytic activity">
    <reaction evidence="1">
        <text>a 4-O-methyl-thymidine in DNA + L-cysteinyl-[protein] = a thymidine in DNA + S-methyl-L-cysteinyl-[protein]</text>
        <dbReference type="Rhea" id="RHEA:53428"/>
        <dbReference type="Rhea" id="RHEA-COMP:10131"/>
        <dbReference type="Rhea" id="RHEA-COMP:10132"/>
        <dbReference type="Rhea" id="RHEA-COMP:13555"/>
        <dbReference type="Rhea" id="RHEA-COMP:13556"/>
        <dbReference type="ChEBI" id="CHEBI:29950"/>
        <dbReference type="ChEBI" id="CHEBI:82612"/>
        <dbReference type="ChEBI" id="CHEBI:137386"/>
        <dbReference type="ChEBI" id="CHEBI:137387"/>
        <dbReference type="EC" id="2.1.1.63"/>
    </reaction>
</comment>
<dbReference type="GO" id="GO:0006281">
    <property type="term" value="P:DNA repair"/>
    <property type="evidence" value="ECO:0007669"/>
    <property type="project" value="UniProtKB-KW"/>
</dbReference>
<accession>A0A7X6R1M4</accession>
<dbReference type="InterPro" id="IPR036388">
    <property type="entry name" value="WH-like_DNA-bd_sf"/>
</dbReference>
<dbReference type="NCBIfam" id="TIGR00589">
    <property type="entry name" value="ogt"/>
    <property type="match status" value="1"/>
</dbReference>
<dbReference type="GO" id="GO:0003908">
    <property type="term" value="F:methylated-DNA-[protein]-cysteine S-methyltransferase activity"/>
    <property type="evidence" value="ECO:0007669"/>
    <property type="project" value="UniProtKB-EC"/>
</dbReference>
<keyword evidence="2 8" id="KW-0489">Methyltransferase</keyword>
<reference evidence="8 9" key="1">
    <citation type="submission" date="2020-04" db="EMBL/GenBank/DDBJ databases">
        <title>MicrobeNet Type strains.</title>
        <authorList>
            <person name="Nicholson A.C."/>
        </authorList>
    </citation>
    <scope>NUCLEOTIDE SEQUENCE [LARGE SCALE GENOMIC DNA]</scope>
    <source>
        <strain evidence="8 9">DSM 44956</strain>
    </source>
</reference>
<dbReference type="InterPro" id="IPR036217">
    <property type="entry name" value="MethylDNA_cys_MeTrfase_DNAb"/>
</dbReference>
<evidence type="ECO:0000256" key="6">
    <source>
        <dbReference type="ARBA" id="ARBA00049348"/>
    </source>
</evidence>
<sequence>MTTSITVRAEAGGTTTATADFAVTQTPLGPFTTLVDSEGAVLASGWTSDAENLRGLIHPTLRPGLLRQRDSLGEVTGAVTAYHEGDVTAIDRIPVRQQSGEFLLHAWEILRAVPAGSPLTYTEFAARAGRPDATRAAANACARNAAALFVPCHRILRIGGALGGFRWGLPVKRWLLDHEG</sequence>
<dbReference type="SUPFAM" id="SSF46767">
    <property type="entry name" value="Methylated DNA-protein cysteine methyltransferase, C-terminal domain"/>
    <property type="match status" value="1"/>
</dbReference>
<protein>
    <submittedName>
        <fullName evidence="8">Methylated-DNA--[protein]-cysteine S-methyltransferase</fullName>
    </submittedName>
</protein>
<name>A0A7X6R1M4_9NOCA</name>
<evidence type="ECO:0000256" key="2">
    <source>
        <dbReference type="ARBA" id="ARBA00022603"/>
    </source>
</evidence>
<comment type="caution">
    <text evidence="8">The sequence shown here is derived from an EMBL/GenBank/DDBJ whole genome shotgun (WGS) entry which is preliminary data.</text>
</comment>
<evidence type="ECO:0000259" key="7">
    <source>
        <dbReference type="Pfam" id="PF01035"/>
    </source>
</evidence>
<evidence type="ECO:0000256" key="1">
    <source>
        <dbReference type="ARBA" id="ARBA00001286"/>
    </source>
</evidence>
<dbReference type="Pfam" id="PF01035">
    <property type="entry name" value="DNA_binding_1"/>
    <property type="match status" value="1"/>
</dbReference>
<dbReference type="InterPro" id="IPR014048">
    <property type="entry name" value="MethylDNA_cys_MeTrfase_DNA-bd"/>
</dbReference>
<comment type="catalytic activity">
    <reaction evidence="6">
        <text>a 6-O-methyl-2'-deoxyguanosine in DNA + L-cysteinyl-[protein] = S-methyl-L-cysteinyl-[protein] + a 2'-deoxyguanosine in DNA</text>
        <dbReference type="Rhea" id="RHEA:24000"/>
        <dbReference type="Rhea" id="RHEA-COMP:10131"/>
        <dbReference type="Rhea" id="RHEA-COMP:10132"/>
        <dbReference type="Rhea" id="RHEA-COMP:11367"/>
        <dbReference type="Rhea" id="RHEA-COMP:11368"/>
        <dbReference type="ChEBI" id="CHEBI:29950"/>
        <dbReference type="ChEBI" id="CHEBI:82612"/>
        <dbReference type="ChEBI" id="CHEBI:85445"/>
        <dbReference type="ChEBI" id="CHEBI:85448"/>
        <dbReference type="EC" id="2.1.1.63"/>
    </reaction>
</comment>
<evidence type="ECO:0000256" key="3">
    <source>
        <dbReference type="ARBA" id="ARBA00022679"/>
    </source>
</evidence>
<dbReference type="InterPro" id="IPR001497">
    <property type="entry name" value="MethylDNA_cys_MeTrfase_AS"/>
</dbReference>
<dbReference type="AlphaFoldDB" id="A0A7X6R1M4"/>
<gene>
    <name evidence="8" type="ORF">HGB38_03810</name>
</gene>
<feature type="domain" description="Methylated-DNA-[protein]-cysteine S-methyltransferase DNA binding" evidence="7">
    <location>
        <begin position="102"/>
        <end position="180"/>
    </location>
</feature>
<dbReference type="GO" id="GO:0032259">
    <property type="term" value="P:methylation"/>
    <property type="evidence" value="ECO:0007669"/>
    <property type="project" value="UniProtKB-KW"/>
</dbReference>
<evidence type="ECO:0000313" key="8">
    <source>
        <dbReference type="EMBL" id="NKY25361.1"/>
    </source>
</evidence>
<dbReference type="PANTHER" id="PTHR10815:SF13">
    <property type="entry name" value="METHYLATED-DNA--PROTEIN-CYSTEINE METHYLTRANSFERASE"/>
    <property type="match status" value="1"/>
</dbReference>
<proteinExistence type="predicted"/>
<dbReference type="Proteomes" id="UP000540698">
    <property type="component" value="Unassembled WGS sequence"/>
</dbReference>
<evidence type="ECO:0000256" key="5">
    <source>
        <dbReference type="ARBA" id="ARBA00023204"/>
    </source>
</evidence>
<evidence type="ECO:0000256" key="4">
    <source>
        <dbReference type="ARBA" id="ARBA00022763"/>
    </source>
</evidence>
<dbReference type="PANTHER" id="PTHR10815">
    <property type="entry name" value="METHYLATED-DNA--PROTEIN-CYSTEINE METHYLTRANSFERASE"/>
    <property type="match status" value="1"/>
</dbReference>
<keyword evidence="4" id="KW-0227">DNA damage</keyword>
<dbReference type="CDD" id="cd06445">
    <property type="entry name" value="ATase"/>
    <property type="match status" value="1"/>
</dbReference>
<organism evidence="8 9">
    <name type="scientific">Nocardia gamkensis</name>
    <dbReference type="NCBI Taxonomy" id="352869"/>
    <lineage>
        <taxon>Bacteria</taxon>
        <taxon>Bacillati</taxon>
        <taxon>Actinomycetota</taxon>
        <taxon>Actinomycetes</taxon>
        <taxon>Mycobacteriales</taxon>
        <taxon>Nocardiaceae</taxon>
        <taxon>Nocardia</taxon>
    </lineage>
</organism>
<keyword evidence="5" id="KW-0234">DNA repair</keyword>
<dbReference type="EMBL" id="JAAXOS010000002">
    <property type="protein sequence ID" value="NKY25361.1"/>
    <property type="molecule type" value="Genomic_DNA"/>
</dbReference>
<keyword evidence="3 8" id="KW-0808">Transferase</keyword>
<evidence type="ECO:0000313" key="9">
    <source>
        <dbReference type="Proteomes" id="UP000540698"/>
    </source>
</evidence>